<sequence>MESEEWGFIGGYQQIEYSSLSVDMYSFGQ</sequence>
<reference evidence="2" key="1">
    <citation type="journal article" date="2014" name="Microb. Cell Fact.">
        <title>Exploiting Issatchenkia orientalis SD108 for succinic acid production.</title>
        <authorList>
            <person name="Xiao H."/>
            <person name="Shao Z."/>
            <person name="Jiang Y."/>
            <person name="Dole S."/>
            <person name="Zhao H."/>
        </authorList>
    </citation>
    <scope>NUCLEOTIDE SEQUENCE [LARGE SCALE GENOMIC DNA]</scope>
    <source>
        <strain evidence="2">SD108</strain>
    </source>
</reference>
<proteinExistence type="predicted"/>
<dbReference type="AlphaFoldDB" id="A0A099NPF6"/>
<protein>
    <submittedName>
        <fullName evidence="1">Uncharacterized protein</fullName>
    </submittedName>
</protein>
<evidence type="ECO:0000313" key="2">
    <source>
        <dbReference type="Proteomes" id="UP000029867"/>
    </source>
</evidence>
<gene>
    <name evidence="1" type="ORF">JL09_g6158</name>
</gene>
<comment type="caution">
    <text evidence="1">The sequence shown here is derived from an EMBL/GenBank/DDBJ whole genome shotgun (WGS) entry which is preliminary data.</text>
</comment>
<dbReference type="EMBL" id="JQFK01001380">
    <property type="protein sequence ID" value="KGK34693.1"/>
    <property type="molecule type" value="Genomic_DNA"/>
</dbReference>
<name>A0A099NPF6_PICKU</name>
<dbReference type="Proteomes" id="UP000029867">
    <property type="component" value="Unassembled WGS sequence"/>
</dbReference>
<accession>A0A099NPF6</accession>
<dbReference type="HOGENOM" id="CLU_3410685_0_0_1"/>
<evidence type="ECO:0000313" key="1">
    <source>
        <dbReference type="EMBL" id="KGK34693.1"/>
    </source>
</evidence>
<organism evidence="1 2">
    <name type="scientific">Pichia kudriavzevii</name>
    <name type="common">Yeast</name>
    <name type="synonym">Issatchenkia orientalis</name>
    <dbReference type="NCBI Taxonomy" id="4909"/>
    <lineage>
        <taxon>Eukaryota</taxon>
        <taxon>Fungi</taxon>
        <taxon>Dikarya</taxon>
        <taxon>Ascomycota</taxon>
        <taxon>Saccharomycotina</taxon>
        <taxon>Pichiomycetes</taxon>
        <taxon>Pichiales</taxon>
        <taxon>Pichiaceae</taxon>
        <taxon>Pichia</taxon>
    </lineage>
</organism>